<dbReference type="InterPro" id="IPR000718">
    <property type="entry name" value="Peptidase_M13"/>
</dbReference>
<evidence type="ECO:0000313" key="12">
    <source>
        <dbReference type="EMBL" id="CAB3377245.1"/>
    </source>
</evidence>
<dbReference type="SUPFAM" id="SSF55486">
    <property type="entry name" value="Metalloproteases ('zincins'), catalytic domain"/>
    <property type="match status" value="1"/>
</dbReference>
<keyword evidence="5" id="KW-0479">Metal-binding</keyword>
<dbReference type="Proteomes" id="UP000494165">
    <property type="component" value="Unassembled WGS sequence"/>
</dbReference>
<keyword evidence="9" id="KW-0472">Membrane</keyword>
<dbReference type="InterPro" id="IPR024079">
    <property type="entry name" value="MetalloPept_cat_dom_sf"/>
</dbReference>
<dbReference type="InterPro" id="IPR042089">
    <property type="entry name" value="Peptidase_M13_dom_2"/>
</dbReference>
<keyword evidence="9" id="KW-1133">Transmembrane helix</keyword>
<keyword evidence="9" id="KW-0812">Transmembrane</keyword>
<evidence type="ECO:0000313" key="13">
    <source>
        <dbReference type="Proteomes" id="UP000494165"/>
    </source>
</evidence>
<dbReference type="InterPro" id="IPR008753">
    <property type="entry name" value="Peptidase_M13_N"/>
</dbReference>
<evidence type="ECO:0008006" key="14">
    <source>
        <dbReference type="Google" id="ProtNLM"/>
    </source>
</evidence>
<evidence type="ECO:0000256" key="6">
    <source>
        <dbReference type="ARBA" id="ARBA00022801"/>
    </source>
</evidence>
<dbReference type="GO" id="GO:0004222">
    <property type="term" value="F:metalloendopeptidase activity"/>
    <property type="evidence" value="ECO:0007669"/>
    <property type="project" value="InterPro"/>
</dbReference>
<dbReference type="PROSITE" id="PS51885">
    <property type="entry name" value="NEPRILYSIN"/>
    <property type="match status" value="1"/>
</dbReference>
<dbReference type="GO" id="GO:0016485">
    <property type="term" value="P:protein processing"/>
    <property type="evidence" value="ECO:0007669"/>
    <property type="project" value="TreeGrafter"/>
</dbReference>
<dbReference type="Pfam" id="PF01431">
    <property type="entry name" value="Peptidase_M13"/>
    <property type="match status" value="1"/>
</dbReference>
<comment type="subcellular location">
    <subcellularLocation>
        <location evidence="2">Cell membrane</location>
        <topology evidence="2">Single-pass type II membrane protein</topology>
    </subcellularLocation>
</comment>
<dbReference type="Pfam" id="PF05649">
    <property type="entry name" value="Peptidase_M13_N"/>
    <property type="match status" value="1"/>
</dbReference>
<dbReference type="CDD" id="cd08662">
    <property type="entry name" value="M13"/>
    <property type="match status" value="1"/>
</dbReference>
<keyword evidence="8" id="KW-0482">Metalloprotease</keyword>
<dbReference type="GO" id="GO:0046872">
    <property type="term" value="F:metal ion binding"/>
    <property type="evidence" value="ECO:0007669"/>
    <property type="project" value="UniProtKB-KW"/>
</dbReference>
<evidence type="ECO:0000256" key="1">
    <source>
        <dbReference type="ARBA" id="ARBA00001947"/>
    </source>
</evidence>
<dbReference type="AlphaFoldDB" id="A0A8S1DAI0"/>
<comment type="cofactor">
    <cofactor evidence="1">
        <name>Zn(2+)</name>
        <dbReference type="ChEBI" id="CHEBI:29105"/>
    </cofactor>
</comment>
<gene>
    <name evidence="12" type="ORF">CLODIP_2_CD07153</name>
</gene>
<keyword evidence="13" id="KW-1185">Reference proteome</keyword>
<proteinExistence type="inferred from homology"/>
<evidence type="ECO:0000256" key="7">
    <source>
        <dbReference type="ARBA" id="ARBA00022833"/>
    </source>
</evidence>
<dbReference type="PANTHER" id="PTHR11733">
    <property type="entry name" value="ZINC METALLOPROTEASE FAMILY M13 NEPRILYSIN-RELATED"/>
    <property type="match status" value="1"/>
</dbReference>
<dbReference type="OrthoDB" id="6475849at2759"/>
<dbReference type="Gene3D" id="1.10.1380.10">
    <property type="entry name" value="Neutral endopeptidase , domain2"/>
    <property type="match status" value="1"/>
</dbReference>
<dbReference type="InterPro" id="IPR018497">
    <property type="entry name" value="Peptidase_M13_C"/>
</dbReference>
<evidence type="ECO:0000256" key="4">
    <source>
        <dbReference type="ARBA" id="ARBA00022670"/>
    </source>
</evidence>
<name>A0A8S1DAI0_9INSE</name>
<dbReference type="GO" id="GO:0005886">
    <property type="term" value="C:plasma membrane"/>
    <property type="evidence" value="ECO:0007669"/>
    <property type="project" value="UniProtKB-SubCell"/>
</dbReference>
<dbReference type="Gene3D" id="3.40.390.10">
    <property type="entry name" value="Collagenase (Catalytic Domain)"/>
    <property type="match status" value="1"/>
</dbReference>
<organism evidence="12 13">
    <name type="scientific">Cloeon dipterum</name>
    <dbReference type="NCBI Taxonomy" id="197152"/>
    <lineage>
        <taxon>Eukaryota</taxon>
        <taxon>Metazoa</taxon>
        <taxon>Ecdysozoa</taxon>
        <taxon>Arthropoda</taxon>
        <taxon>Hexapoda</taxon>
        <taxon>Insecta</taxon>
        <taxon>Pterygota</taxon>
        <taxon>Palaeoptera</taxon>
        <taxon>Ephemeroptera</taxon>
        <taxon>Pisciforma</taxon>
        <taxon>Baetidae</taxon>
        <taxon>Cloeon</taxon>
    </lineage>
</organism>
<reference evidence="12 13" key="1">
    <citation type="submission" date="2020-04" db="EMBL/GenBank/DDBJ databases">
        <authorList>
            <person name="Alioto T."/>
            <person name="Alioto T."/>
            <person name="Gomez Garrido J."/>
        </authorList>
    </citation>
    <scope>NUCLEOTIDE SEQUENCE [LARGE SCALE GENOMIC DNA]</scope>
</reference>
<comment type="caution">
    <text evidence="12">The sequence shown here is derived from an EMBL/GenBank/DDBJ whole genome shotgun (WGS) entry which is preliminary data.</text>
</comment>
<keyword evidence="4" id="KW-0645">Protease</keyword>
<protein>
    <recommendedName>
        <fullName evidence="14">Peptidase M13 N-terminal domain-containing protein</fullName>
    </recommendedName>
</protein>
<dbReference type="EMBL" id="CADEPI010000142">
    <property type="protein sequence ID" value="CAB3377245.1"/>
    <property type="molecule type" value="Genomic_DNA"/>
</dbReference>
<comment type="similarity">
    <text evidence="3">Belongs to the peptidase M13 family.</text>
</comment>
<dbReference type="PRINTS" id="PR00786">
    <property type="entry name" value="NEPRILYSIN"/>
</dbReference>
<evidence type="ECO:0000256" key="2">
    <source>
        <dbReference type="ARBA" id="ARBA00004401"/>
    </source>
</evidence>
<dbReference type="PANTHER" id="PTHR11733:SF237">
    <property type="entry name" value="NEPRILYSIN-LIKE 4"/>
    <property type="match status" value="1"/>
</dbReference>
<evidence type="ECO:0000259" key="11">
    <source>
        <dbReference type="Pfam" id="PF05649"/>
    </source>
</evidence>
<keyword evidence="6" id="KW-0378">Hydrolase</keyword>
<accession>A0A8S1DAI0</accession>
<feature type="transmembrane region" description="Helical" evidence="9">
    <location>
        <begin position="21"/>
        <end position="42"/>
    </location>
</feature>
<keyword evidence="7" id="KW-0862">Zinc</keyword>
<evidence type="ECO:0000256" key="8">
    <source>
        <dbReference type="ARBA" id="ARBA00023049"/>
    </source>
</evidence>
<evidence type="ECO:0000256" key="9">
    <source>
        <dbReference type="SAM" id="Phobius"/>
    </source>
</evidence>
<evidence type="ECO:0000256" key="3">
    <source>
        <dbReference type="ARBA" id="ARBA00007357"/>
    </source>
</evidence>
<evidence type="ECO:0000259" key="10">
    <source>
        <dbReference type="Pfam" id="PF01431"/>
    </source>
</evidence>
<evidence type="ECO:0000256" key="5">
    <source>
        <dbReference type="ARBA" id="ARBA00022723"/>
    </source>
</evidence>
<sequence length="746" mass="86626">MIFFNSDSRPQRKIQKYIERAYLLFSVITLFLAMNSFISPAFRKYDDSEKCITNGCFTTSSKLLSQINESVDPCDDFYAYACGGWIEKYSISDGASHVDQFQLIDDGNLFKIREILEANDEYSKILPVTKARQLYSVCMEEDELERKSLEPIFKVLRSLGLPEVPSQDKENRFSWQEVVAQAERMLGDSIFFFLEVAWHPSQPHKHALQVRQGNFNDLPEVKRLDLIEDFIADYIELLLLGKEVDAKRMASDLYTFHRKLRSLIQSPDVVEDQQMTLADLQNLTDHNIPINNASRFVWSDYLDNVFDGYDFHLKRPNDLLVFVQNQLFFEQWSQLLHNTDPATIELYVWWRVFSSLAPHATSEFRERWQKLWQKVSGIRDTTPRWKVCAQKVDKAYGMAVGFVYVKKYFNEGRKNTIVKSLFEAFKNTLFQLNWMEDVTKKLALKKIYAIKFVIGYPDWLLVPGELEKYYAEFDVFSAGMFQSHLKTLSALEDKKLRPMTMPMNDNIDFNPHTTDVFYDRGTNSIVVPAGILGAPFNDFALNALRYGSVGALIGNAFTHALDDIGRQYTQLRSLRHWWSLKTLAEYNDCRMFIFDQNSRGNVSVNRIKSQDDSMTDNVGLREALHAYDQLKFNLTNPAFGIAWEQYCSRESDYGVFYSAAYGVIETSRNYLVRKFNHYKCSLLFVFSQTVIARPDPEPELPGFDDILNNQLFFLGYASMHCSNEFHSGKEQWSSEGHRSSRARALR</sequence>
<feature type="domain" description="Peptidase M13 C-terminal" evidence="10">
    <location>
        <begin position="517"/>
        <end position="633"/>
    </location>
</feature>
<feature type="domain" description="Peptidase M13 N-terminal" evidence="11">
    <location>
        <begin position="73"/>
        <end position="457"/>
    </location>
</feature>